<feature type="domain" description="Cation/H(+) antiporter C-terminal" evidence="15">
    <location>
        <begin position="678"/>
        <end position="820"/>
    </location>
</feature>
<evidence type="ECO:0000259" key="15">
    <source>
        <dbReference type="Pfam" id="PF23259"/>
    </source>
</evidence>
<feature type="transmembrane region" description="Helical" evidence="12">
    <location>
        <begin position="179"/>
        <end position="198"/>
    </location>
</feature>
<comment type="similarity">
    <text evidence="10">Belongs to the monovalent cation:proton antiporter 2 (CPA2) transporter (TC 2.A.37) family. CHX (TC 2.A.37.4) subfamily.</text>
</comment>
<comment type="subcellular location">
    <subcellularLocation>
        <location evidence="1">Membrane</location>
        <topology evidence="1">Multi-pass membrane protein</topology>
    </subcellularLocation>
</comment>
<feature type="transmembrane region" description="Helical" evidence="12">
    <location>
        <begin position="316"/>
        <end position="345"/>
    </location>
</feature>
<dbReference type="GO" id="GO:1902600">
    <property type="term" value="P:proton transmembrane transport"/>
    <property type="evidence" value="ECO:0007669"/>
    <property type="project" value="InterPro"/>
</dbReference>
<evidence type="ECO:0000259" key="13">
    <source>
        <dbReference type="Pfam" id="PF00999"/>
    </source>
</evidence>
<organism evidence="16 17">
    <name type="scientific">Citrus x changshan-huyou</name>
    <dbReference type="NCBI Taxonomy" id="2935761"/>
    <lineage>
        <taxon>Eukaryota</taxon>
        <taxon>Viridiplantae</taxon>
        <taxon>Streptophyta</taxon>
        <taxon>Embryophyta</taxon>
        <taxon>Tracheophyta</taxon>
        <taxon>Spermatophyta</taxon>
        <taxon>Magnoliopsida</taxon>
        <taxon>eudicotyledons</taxon>
        <taxon>Gunneridae</taxon>
        <taxon>Pentapetalae</taxon>
        <taxon>rosids</taxon>
        <taxon>malvids</taxon>
        <taxon>Sapindales</taxon>
        <taxon>Rutaceae</taxon>
        <taxon>Aurantioideae</taxon>
        <taxon>Citrus</taxon>
    </lineage>
</organism>
<dbReference type="EMBL" id="JBCGBO010000025">
    <property type="protein sequence ID" value="KAK9176296.1"/>
    <property type="molecule type" value="Genomic_DNA"/>
</dbReference>
<evidence type="ECO:0000256" key="7">
    <source>
        <dbReference type="ARBA" id="ARBA00022989"/>
    </source>
</evidence>
<comment type="caution">
    <text evidence="16">The sequence shown here is derived from an EMBL/GenBank/DDBJ whole genome shotgun (WGS) entry which is preliminary data.</text>
</comment>
<dbReference type="GO" id="GO:0012505">
    <property type="term" value="C:endomembrane system"/>
    <property type="evidence" value="ECO:0007669"/>
    <property type="project" value="TreeGrafter"/>
</dbReference>
<feature type="transmembrane region" description="Helical" evidence="12">
    <location>
        <begin position="277"/>
        <end position="295"/>
    </location>
</feature>
<evidence type="ECO:0000256" key="3">
    <source>
        <dbReference type="ARBA" id="ARBA00022449"/>
    </source>
</evidence>
<name>A0AAP0LJL1_9ROSI</name>
<feature type="transmembrane region" description="Helical" evidence="12">
    <location>
        <begin position="462"/>
        <end position="482"/>
    </location>
</feature>
<dbReference type="InterPro" id="IPR006153">
    <property type="entry name" value="Cation/H_exchanger_TM"/>
</dbReference>
<keyword evidence="3" id="KW-0050">Antiport</keyword>
<gene>
    <name evidence="16" type="ORF">WN944_028310</name>
</gene>
<evidence type="ECO:0000256" key="2">
    <source>
        <dbReference type="ARBA" id="ARBA00022448"/>
    </source>
</evidence>
<dbReference type="InterPro" id="IPR057290">
    <property type="entry name" value="CHX17_C"/>
</dbReference>
<dbReference type="Pfam" id="PF00999">
    <property type="entry name" value="Na_H_Exchanger"/>
    <property type="match status" value="1"/>
</dbReference>
<feature type="transmembrane region" description="Helical" evidence="12">
    <location>
        <begin position="431"/>
        <end position="450"/>
    </location>
</feature>
<evidence type="ECO:0000256" key="12">
    <source>
        <dbReference type="SAM" id="Phobius"/>
    </source>
</evidence>
<evidence type="ECO:0000256" key="4">
    <source>
        <dbReference type="ARBA" id="ARBA00022538"/>
    </source>
</evidence>
<dbReference type="FunFam" id="1.20.1530.20:FF:000022">
    <property type="entry name" value="Cation/H(+) antiporter 24"/>
    <property type="match status" value="1"/>
</dbReference>
<dbReference type="InterPro" id="IPR038770">
    <property type="entry name" value="Na+/solute_symporter_sf"/>
</dbReference>
<keyword evidence="9 12" id="KW-0472">Membrane</keyword>
<dbReference type="Gene3D" id="1.20.1530.20">
    <property type="match status" value="1"/>
</dbReference>
<feature type="domain" description="Cation/H+ exchanger transmembrane" evidence="13">
    <location>
        <begin position="96"/>
        <end position="481"/>
    </location>
</feature>
<evidence type="ECO:0000256" key="1">
    <source>
        <dbReference type="ARBA" id="ARBA00004141"/>
    </source>
</evidence>
<feature type="transmembrane region" description="Helical" evidence="12">
    <location>
        <begin position="210"/>
        <end position="232"/>
    </location>
</feature>
<evidence type="ECO:0000256" key="8">
    <source>
        <dbReference type="ARBA" id="ARBA00023065"/>
    </source>
</evidence>
<feature type="transmembrane region" description="Helical" evidence="12">
    <location>
        <begin position="148"/>
        <end position="167"/>
    </location>
</feature>
<accession>A0AAP0LJL1</accession>
<evidence type="ECO:0000256" key="5">
    <source>
        <dbReference type="ARBA" id="ARBA00022692"/>
    </source>
</evidence>
<dbReference type="AlphaFoldDB" id="A0AAP0LJL1"/>
<evidence type="ECO:0000256" key="11">
    <source>
        <dbReference type="ARBA" id="ARBA00054890"/>
    </source>
</evidence>
<feature type="transmembrane region" description="Helical" evidence="12">
    <location>
        <begin position="365"/>
        <end position="387"/>
    </location>
</feature>
<dbReference type="GO" id="GO:0016020">
    <property type="term" value="C:membrane"/>
    <property type="evidence" value="ECO:0007669"/>
    <property type="project" value="UniProtKB-SubCell"/>
</dbReference>
<protein>
    <recommendedName>
        <fullName evidence="18">Cation/H+ exchanger domain-containing protein</fullName>
    </recommendedName>
</protein>
<dbReference type="GO" id="GO:0006885">
    <property type="term" value="P:regulation of pH"/>
    <property type="evidence" value="ECO:0007669"/>
    <property type="project" value="TreeGrafter"/>
</dbReference>
<evidence type="ECO:0008006" key="18">
    <source>
        <dbReference type="Google" id="ProtNLM"/>
    </source>
</evidence>
<keyword evidence="4" id="KW-0633">Potassium transport</keyword>
<keyword evidence="2" id="KW-0813">Transport</keyword>
<keyword evidence="5 12" id="KW-0812">Transmembrane</keyword>
<evidence type="ECO:0000313" key="16">
    <source>
        <dbReference type="EMBL" id="KAK9176296.1"/>
    </source>
</evidence>
<dbReference type="Pfam" id="PF23256">
    <property type="entry name" value="CHX17_2nd"/>
    <property type="match status" value="1"/>
</dbReference>
<evidence type="ECO:0000256" key="6">
    <source>
        <dbReference type="ARBA" id="ARBA00022958"/>
    </source>
</evidence>
<keyword evidence="7 12" id="KW-1133">Transmembrane helix</keyword>
<proteinExistence type="inferred from homology"/>
<dbReference type="PANTHER" id="PTHR32468">
    <property type="entry name" value="CATION/H + ANTIPORTER"/>
    <property type="match status" value="1"/>
</dbReference>
<dbReference type="InterPro" id="IPR050794">
    <property type="entry name" value="CPA2_transporter"/>
</dbReference>
<comment type="function">
    <text evidence="11">May operate as a cation/H(+) antiporter.</text>
</comment>
<evidence type="ECO:0000259" key="14">
    <source>
        <dbReference type="Pfam" id="PF23256"/>
    </source>
</evidence>
<dbReference type="GO" id="GO:0015297">
    <property type="term" value="F:antiporter activity"/>
    <property type="evidence" value="ECO:0007669"/>
    <property type="project" value="UniProtKB-KW"/>
</dbReference>
<reference evidence="16 17" key="1">
    <citation type="submission" date="2024-05" db="EMBL/GenBank/DDBJ databases">
        <title>Haplotype-resolved chromosome-level genome assembly of Huyou (Citrus changshanensis).</title>
        <authorList>
            <person name="Miao C."/>
            <person name="Chen W."/>
            <person name="Wu Y."/>
            <person name="Wang L."/>
            <person name="Zhao S."/>
            <person name="Grierson D."/>
            <person name="Xu C."/>
            <person name="Chen K."/>
        </authorList>
    </citation>
    <scope>NUCLEOTIDE SEQUENCE [LARGE SCALE GENOMIC DNA]</scope>
    <source>
        <strain evidence="16">01-14</strain>
        <tissue evidence="16">Leaf</tissue>
    </source>
</reference>
<dbReference type="InterPro" id="IPR057291">
    <property type="entry name" value="CHX17_2nd"/>
</dbReference>
<evidence type="ECO:0000256" key="9">
    <source>
        <dbReference type="ARBA" id="ARBA00023136"/>
    </source>
</evidence>
<feature type="transmembrane region" description="Helical" evidence="12">
    <location>
        <begin position="244"/>
        <end position="265"/>
    </location>
</feature>
<keyword evidence="6" id="KW-0630">Potassium</keyword>
<feature type="transmembrane region" description="Helical" evidence="12">
    <location>
        <begin position="83"/>
        <end position="104"/>
    </location>
</feature>
<feature type="transmembrane region" description="Helical" evidence="12">
    <location>
        <begin position="111"/>
        <end position="128"/>
    </location>
</feature>
<feature type="domain" description="Cation/H(+) antiporter central" evidence="14">
    <location>
        <begin position="583"/>
        <end position="659"/>
    </location>
</feature>
<dbReference type="Pfam" id="PF23259">
    <property type="entry name" value="CHX17_C"/>
    <property type="match status" value="1"/>
</dbReference>
<dbReference type="PANTHER" id="PTHR32468:SF109">
    <property type="entry name" value="CATION_H(+) ANTIPORTER 24-RELATED"/>
    <property type="match status" value="1"/>
</dbReference>
<keyword evidence="17" id="KW-1185">Reference proteome</keyword>
<dbReference type="Gene3D" id="3.40.50.12370">
    <property type="match status" value="1"/>
</dbReference>
<sequence>MVRGFPKLFESPGEGFGWASAWPWRGRQYYTRGLIQAALVRVGQGQEGAVSHIHARFPLICRKYHRSHPLGIFFGESPLDSPFLLVLFEIVFIICTTSIIRFLLKPLKQPRVISEMIGGIIVGPSILGRNKKFAEAMLPDNSQLVVRSVGIMAFMYFMFIAGIKMDFTLLKRCGRKHVYIAVTGVIIPTATSAAVAFLTRKSMDPELAKVSSIGAITTSLAVTSFPVLNPILKDLNLLSSEMGRMAIVTAVIGDAIGINIVIAFEAVKQGEGDSVDAVWYLISLVILLAFICIAVRRTMLWIVHKTPVGKPVSQGYIVGILLGVLVMGFLTDMFGMAIANGPLWLGLVIPDGPPLGATLVERTETLIMEIFMPFAFAVVGMYTDVYAMFEFGWSGLSPLFGMIVTGYISKLLGTLIPSLLCQMPFRDSLTLSLMMSLRGQVELLLYIHWIDKLIIGVPPFTLLVLSTVVITGIAGPLISFLYDPTRPYMVNKRRTIQHHPPDTELRLVVCVHEEESVAGLINLLEVSCPTVDSPFSIYSLHLIELIGRGIPLLVDYENEEHSPEYTNDDAIHNALKLYSETRGELKFNAFTALAPMRSMYQNICELALDNKATLIILPFHKEYPNNLEGTQILRRGVQSVNIKVLSHAPCSVGVLVDKGNFRNPMHAAGGSMRRHHFVVLFLGGADAREALAYADRMVGNLDVSLTVIRFLSFNHEGDDEMEKKLDDGLVTWFWVKNESNERVRYREVVVRNGAETVASIQAVNDEAYCDLWIVGRYQGINGKLLEGLEAWSEDNELGVIGDYVASIDFGSTASVLVMQKQVLRGQGPPKLGWKKRLSSFNNSRSSMFLCGS</sequence>
<dbReference type="Proteomes" id="UP001428341">
    <property type="component" value="Unassembled WGS sequence"/>
</dbReference>
<feature type="transmembrane region" description="Helical" evidence="12">
    <location>
        <begin position="399"/>
        <end position="419"/>
    </location>
</feature>
<dbReference type="GO" id="GO:0006813">
    <property type="term" value="P:potassium ion transport"/>
    <property type="evidence" value="ECO:0007669"/>
    <property type="project" value="UniProtKB-KW"/>
</dbReference>
<evidence type="ECO:0000256" key="10">
    <source>
        <dbReference type="ARBA" id="ARBA00038341"/>
    </source>
</evidence>
<keyword evidence="8" id="KW-0406">Ion transport</keyword>
<evidence type="ECO:0000313" key="17">
    <source>
        <dbReference type="Proteomes" id="UP001428341"/>
    </source>
</evidence>